<dbReference type="CDD" id="cd12887">
    <property type="entry name" value="SPRY_NHR_like"/>
    <property type="match status" value="5"/>
</dbReference>
<dbReference type="Pfam" id="PF07177">
    <property type="entry name" value="Neuralized"/>
    <property type="match status" value="5"/>
</dbReference>
<feature type="compositionally biased region" description="Basic and acidic residues" evidence="1">
    <location>
        <begin position="577"/>
        <end position="596"/>
    </location>
</feature>
<reference evidence="3" key="2">
    <citation type="submission" date="2020-06" db="EMBL/GenBank/DDBJ databases">
        <authorList>
            <person name="Sheffer M."/>
        </authorList>
    </citation>
    <scope>NUCLEOTIDE SEQUENCE</scope>
</reference>
<dbReference type="PANTHER" id="PTHR12429:SF14">
    <property type="entry name" value="NEURALIZED-LIKE PROTEIN 4"/>
    <property type="match status" value="1"/>
</dbReference>
<dbReference type="Proteomes" id="UP000807504">
    <property type="component" value="Unassembled WGS sequence"/>
</dbReference>
<dbReference type="InterPro" id="IPR006573">
    <property type="entry name" value="NHR_dom"/>
</dbReference>
<feature type="domain" description="NHR" evidence="2">
    <location>
        <begin position="1"/>
        <end position="166"/>
    </location>
</feature>
<dbReference type="InterPro" id="IPR043136">
    <property type="entry name" value="B30.2/SPRY_sf"/>
</dbReference>
<dbReference type="InterPro" id="IPR037962">
    <property type="entry name" value="Neuralized"/>
</dbReference>
<dbReference type="PANTHER" id="PTHR12429">
    <property type="entry name" value="NEURALIZED"/>
    <property type="match status" value="1"/>
</dbReference>
<feature type="domain" description="NHR" evidence="2">
    <location>
        <begin position="822"/>
        <end position="985"/>
    </location>
</feature>
<accession>A0A8T0EGB8</accession>
<dbReference type="SMART" id="SM00588">
    <property type="entry name" value="NEUZ"/>
    <property type="match status" value="5"/>
</dbReference>
<feature type="domain" description="NHR" evidence="2">
    <location>
        <begin position="179"/>
        <end position="346"/>
    </location>
</feature>
<dbReference type="EMBL" id="JABXBU010002228">
    <property type="protein sequence ID" value="KAF8771991.1"/>
    <property type="molecule type" value="Genomic_DNA"/>
</dbReference>
<dbReference type="SUPFAM" id="SSF49899">
    <property type="entry name" value="Concanavalin A-like lectins/glucanases"/>
    <property type="match status" value="2"/>
</dbReference>
<feature type="domain" description="NHR" evidence="2">
    <location>
        <begin position="380"/>
        <end position="546"/>
    </location>
</feature>
<dbReference type="InterPro" id="IPR013320">
    <property type="entry name" value="ConA-like_dom_sf"/>
</dbReference>
<gene>
    <name evidence="3" type="ORF">HNY73_019345</name>
</gene>
<proteinExistence type="predicted"/>
<evidence type="ECO:0000256" key="1">
    <source>
        <dbReference type="SAM" id="MobiDB-lite"/>
    </source>
</evidence>
<sequence length="1253" mass="139885">MSFHTKTGALVTLSNSNKTACRNNPHQEFNHGLVMSCEPLKDDQIFEVRIDKKVPTWSGSIEIGVTNLDPSYLDFPSSATNLREGSWVMSGTSILEDGKSYLEDYGHDLDELSEGDTVGVMRSSNGELHFFVNGVDQGISAHHVTGTIYAVIDLYGKCAQVTIVEHDYETSSFIRVVDKLHFHEHCGNMVKLSNNNRTAERKKPVDEFNNGVVMTHRALLDDELFEIRIDELVNKWSGSIEMGVTTHNPDTLDFPATMTNMRSGTIMMSGCGILTNGKGSRREYGEYNLDELHEGDRIGLVRKSNKSLYYYINGFNQGIAAENVPDVLYGVVDLYGMTVKVSITDNYKPTLNKPDQENSASAIALRNQPLYQRIGLRYDDLLFHYNCGLHVRVTNGGRTAYRPNSLDDFNNAVVITNRPLKPGEIFEVLLEQVVLKWAGSIEIGVTIHSAEELKFPSTMTVVRSGTWMMNRNGVMYNGTTITDDYGYDLDKLKAGDKIGLIVYEDGSLHFFVNGIDQGLAASNIPSNVYGVIDLYGQAIKASIVGSSESPVFYEDTNSPSVSNYLEDLQMSQPSSVGERKNSQAIKAETDHNEISRPRGTTVYDPHLLYFDDADDSLEEHSNDDIVEPPFSFHSITGINISLDYFGVLATRNQDYDHALVFSSKHLEKEYLYEVHIYTANTVWGGTLRYGVTTYEPEDQSDLPSCALGLNDCDTWLILDSHLYKNSEVIKRNYALYLPHVMAGDSVGVKICNDNSLHFFINGVDLGVAAFNMPKKLRMVADVYGSVESIMVQNAGFSTNADSRNLEKKSNVNAPVIYSPSSPMSFHENRGKNILLSNENLTACRTAGYNHGIVISSKALLCEDIFQVQLDNLHSDWSGSLQIGVTCQNPDQICLPSSALLLKENTWVVSGDSVFYNGVKIKSKYCSSLNNLKSRHKIGIKIDAERNLHLFINNIDQGIAAEDISQPVYAIVDVYGKCKQVTFTTDPYSSDEESEKDDKEKANVEYDGEKIIKPMCSSQLSTTNCDHQRICSIIKTSLGLLDIYFLPDSIVCFCDMCHKSRGEEPYFRKGDPPRDYAQPFGWCRFPLRSSSKAEKSGVTDKWHVAFYGTGFGSVCRILEHGKLLPPAMLGFKIQKKLADKGGKSKDTDSSHVLISPTMLYAGSSKFSPKEEFADLENKKLYHAKVAFQVCVRPGSYTVGPQQLGVREPIDVHFSNNDLEWYTKEEGSIILHSLLIKNRISRDAKDFTIYFVLML</sequence>
<protein>
    <submittedName>
        <fullName evidence="3">Neuralized-like protein 4 like protein</fullName>
    </submittedName>
</protein>
<organism evidence="3 4">
    <name type="scientific">Argiope bruennichi</name>
    <name type="common">Wasp spider</name>
    <name type="synonym">Aranea bruennichi</name>
    <dbReference type="NCBI Taxonomy" id="94029"/>
    <lineage>
        <taxon>Eukaryota</taxon>
        <taxon>Metazoa</taxon>
        <taxon>Ecdysozoa</taxon>
        <taxon>Arthropoda</taxon>
        <taxon>Chelicerata</taxon>
        <taxon>Arachnida</taxon>
        <taxon>Araneae</taxon>
        <taxon>Araneomorphae</taxon>
        <taxon>Entelegynae</taxon>
        <taxon>Araneoidea</taxon>
        <taxon>Araneidae</taxon>
        <taxon>Argiope</taxon>
    </lineage>
</organism>
<evidence type="ECO:0000313" key="4">
    <source>
        <dbReference type="Proteomes" id="UP000807504"/>
    </source>
</evidence>
<dbReference type="PROSITE" id="PS51065">
    <property type="entry name" value="NHR"/>
    <property type="match status" value="5"/>
</dbReference>
<feature type="domain" description="NHR" evidence="2">
    <location>
        <begin position="629"/>
        <end position="794"/>
    </location>
</feature>
<evidence type="ECO:0000313" key="3">
    <source>
        <dbReference type="EMBL" id="KAF8771991.1"/>
    </source>
</evidence>
<dbReference type="FunFam" id="2.60.120.920:FF:000001">
    <property type="entry name" value="neuralized-like protein 4 isoform X1"/>
    <property type="match status" value="5"/>
</dbReference>
<dbReference type="Gene3D" id="2.60.120.920">
    <property type="match status" value="5"/>
</dbReference>
<comment type="caution">
    <text evidence="3">The sequence shown here is derived from an EMBL/GenBank/DDBJ whole genome shotgun (WGS) entry which is preliminary data.</text>
</comment>
<evidence type="ECO:0000259" key="2">
    <source>
        <dbReference type="PROSITE" id="PS51065"/>
    </source>
</evidence>
<name>A0A8T0EGB8_ARGBR</name>
<dbReference type="GO" id="GO:0061630">
    <property type="term" value="F:ubiquitin protein ligase activity"/>
    <property type="evidence" value="ECO:0007669"/>
    <property type="project" value="TreeGrafter"/>
</dbReference>
<keyword evidence="4" id="KW-1185">Reference proteome</keyword>
<feature type="region of interest" description="Disordered" evidence="1">
    <location>
        <begin position="575"/>
        <end position="597"/>
    </location>
</feature>
<dbReference type="AlphaFoldDB" id="A0A8T0EGB8"/>
<reference evidence="3" key="1">
    <citation type="journal article" date="2020" name="bioRxiv">
        <title>Chromosome-level reference genome of the European wasp spider Argiope bruennichi: a resource for studies on range expansion and evolutionary adaptation.</title>
        <authorList>
            <person name="Sheffer M.M."/>
            <person name="Hoppe A."/>
            <person name="Krehenwinkel H."/>
            <person name="Uhl G."/>
            <person name="Kuss A.W."/>
            <person name="Jensen L."/>
            <person name="Jensen C."/>
            <person name="Gillespie R.G."/>
            <person name="Hoff K.J."/>
            <person name="Prost S."/>
        </authorList>
    </citation>
    <scope>NUCLEOTIDE SEQUENCE</scope>
</reference>